<protein>
    <submittedName>
        <fullName evidence="2">DUF2785 domain-containing protein</fullName>
    </submittedName>
</protein>
<dbReference type="InterPro" id="IPR021247">
    <property type="entry name" value="DUF2785"/>
</dbReference>
<organism evidence="2 3">
    <name type="scientific">Pseudoalteromonas fenneropenaei</name>
    <dbReference type="NCBI Taxonomy" id="1737459"/>
    <lineage>
        <taxon>Bacteria</taxon>
        <taxon>Pseudomonadati</taxon>
        <taxon>Pseudomonadota</taxon>
        <taxon>Gammaproteobacteria</taxon>
        <taxon>Alteromonadales</taxon>
        <taxon>Pseudoalteromonadaceae</taxon>
        <taxon>Pseudoalteromonas</taxon>
    </lineage>
</organism>
<evidence type="ECO:0000313" key="2">
    <source>
        <dbReference type="EMBL" id="MFC3030935.1"/>
    </source>
</evidence>
<evidence type="ECO:0000256" key="1">
    <source>
        <dbReference type="SAM" id="SignalP"/>
    </source>
</evidence>
<sequence>MKRRYLVGLVGLISIKVFAVAVEPAAQCSEYFSDAELSALKTQQFIPTPPATIAQTAQQLLTCIGHPNPHIRDGVVYEAYQHWLRGKQLDEAATRQLLNALMTNLKNAALDEDKFLTAFSALILAEVVRVDRITPYLSSDERQQVVDATANLMRSIDDYRGFNAREGWRHLVAHTADIALQLALNPEISEAQAATLVTALLSQVSPTEHAYHFGEPKRLALPLVYFYLRGKIARAALVEQLKLLASPAPFATWQEMYQSELGLAKIHNTTAFFNVLYVMVSQNQHEQLQALLPELQQLIKALP</sequence>
<comment type="caution">
    <text evidence="2">The sequence shown here is derived from an EMBL/GenBank/DDBJ whole genome shotgun (WGS) entry which is preliminary data.</text>
</comment>
<evidence type="ECO:0000313" key="3">
    <source>
        <dbReference type="Proteomes" id="UP001595453"/>
    </source>
</evidence>
<keyword evidence="3" id="KW-1185">Reference proteome</keyword>
<name>A0ABV7CEG2_9GAMM</name>
<dbReference type="EMBL" id="JBHRSD010000001">
    <property type="protein sequence ID" value="MFC3030935.1"/>
    <property type="molecule type" value="Genomic_DNA"/>
</dbReference>
<feature type="chain" id="PRO_5046358907" evidence="1">
    <location>
        <begin position="22"/>
        <end position="303"/>
    </location>
</feature>
<dbReference type="RefSeq" id="WP_377119627.1">
    <property type="nucleotide sequence ID" value="NZ_JBHRSD010000001.1"/>
</dbReference>
<reference evidence="3" key="1">
    <citation type="journal article" date="2019" name="Int. J. Syst. Evol. Microbiol.">
        <title>The Global Catalogue of Microorganisms (GCM) 10K type strain sequencing project: providing services to taxonomists for standard genome sequencing and annotation.</title>
        <authorList>
            <consortium name="The Broad Institute Genomics Platform"/>
            <consortium name="The Broad Institute Genome Sequencing Center for Infectious Disease"/>
            <person name="Wu L."/>
            <person name="Ma J."/>
        </authorList>
    </citation>
    <scope>NUCLEOTIDE SEQUENCE [LARGE SCALE GENOMIC DNA]</scope>
    <source>
        <strain evidence="3">KCTC 42730</strain>
    </source>
</reference>
<dbReference type="Proteomes" id="UP001595453">
    <property type="component" value="Unassembled WGS sequence"/>
</dbReference>
<proteinExistence type="predicted"/>
<gene>
    <name evidence="2" type="ORF">ACFOEE_00120</name>
</gene>
<feature type="signal peptide" evidence="1">
    <location>
        <begin position="1"/>
        <end position="21"/>
    </location>
</feature>
<dbReference type="Pfam" id="PF10978">
    <property type="entry name" value="DUF2785"/>
    <property type="match status" value="1"/>
</dbReference>
<keyword evidence="1" id="KW-0732">Signal</keyword>
<accession>A0ABV7CEG2</accession>